<gene>
    <name evidence="2" type="ORF">J4P90_19725</name>
</gene>
<dbReference type="Proteomes" id="UP000677611">
    <property type="component" value="Unassembled WGS sequence"/>
</dbReference>
<dbReference type="InterPro" id="IPR020941">
    <property type="entry name" value="SUFU-like_domain"/>
</dbReference>
<comment type="caution">
    <text evidence="2">The sequence shown here is derived from an EMBL/GenBank/DDBJ whole genome shotgun (WGS) entry which is preliminary data.</text>
</comment>
<organism evidence="2 3">
    <name type="scientific">Bacillus arachidis</name>
    <dbReference type="NCBI Taxonomy" id="2819290"/>
    <lineage>
        <taxon>Bacteria</taxon>
        <taxon>Bacillati</taxon>
        <taxon>Bacillota</taxon>
        <taxon>Bacilli</taxon>
        <taxon>Bacillales</taxon>
        <taxon>Bacillaceae</taxon>
        <taxon>Bacillus</taxon>
    </lineage>
</organism>
<sequence>MRSNAEAFIDRLEELFGEVDVIKKINTKNGDIPIHVFFYRDLPEEGMMTSITYGLSEANHPNWKNGKPEIILTLETQDESWGLATAYFASQFKGEKNFSYGSLFTLDTPISKESEMVGFFVFAPSILSKEYSEIKTPEGSIHLVGMYPIYSEEIKLYQTIGLEQFWRREGFDLYNVKRKKLV</sequence>
<feature type="domain" description="Suppressor of fused-like" evidence="1">
    <location>
        <begin position="31"/>
        <end position="178"/>
    </location>
</feature>
<proteinExistence type="predicted"/>
<keyword evidence="3" id="KW-1185">Reference proteome</keyword>
<dbReference type="EMBL" id="JAGDQJ010000024">
    <property type="protein sequence ID" value="MBO1627422.1"/>
    <property type="molecule type" value="Genomic_DNA"/>
</dbReference>
<dbReference type="RefSeq" id="WP_208018756.1">
    <property type="nucleotide sequence ID" value="NZ_JAGDQJ010000024.1"/>
</dbReference>
<name>A0ABS3P3U4_9BACI</name>
<protein>
    <submittedName>
        <fullName evidence="2">Suppressor of fused domain protein</fullName>
    </submittedName>
</protein>
<evidence type="ECO:0000313" key="2">
    <source>
        <dbReference type="EMBL" id="MBO1627422.1"/>
    </source>
</evidence>
<accession>A0ABS3P3U4</accession>
<evidence type="ECO:0000259" key="1">
    <source>
        <dbReference type="Pfam" id="PF05076"/>
    </source>
</evidence>
<dbReference type="Pfam" id="PF05076">
    <property type="entry name" value="SUFU"/>
    <property type="match status" value="1"/>
</dbReference>
<reference evidence="2 3" key="1">
    <citation type="submission" date="2021-03" db="EMBL/GenBank/DDBJ databases">
        <title>Identification of novel Bacillus strains.</title>
        <authorList>
            <person name="Xiao Z."/>
            <person name="Li Y."/>
            <person name="Shen J."/>
        </authorList>
    </citation>
    <scope>NUCLEOTIDE SEQUENCE [LARGE SCALE GENOMIC DNA]</scope>
    <source>
        <strain evidence="2 3">SY8</strain>
    </source>
</reference>
<evidence type="ECO:0000313" key="3">
    <source>
        <dbReference type="Proteomes" id="UP000677611"/>
    </source>
</evidence>